<feature type="compositionally biased region" description="Polar residues" evidence="1">
    <location>
        <begin position="25"/>
        <end position="44"/>
    </location>
</feature>
<sequence length="207" mass="21500">MKHLPTLVALAACTTGLLAGCGTTQEPTDAAQTPQPESDQTEASPQADPADPFQALHVNMVAQSGTYFPDGVDGISFGCSDTLVTISTVPAHADSPQEHVAAAIQFLINDSQYYHGSPAVTNSLTLSETLELDDVQVGRNSVDIALSGDVVAQSQCEAHRIQAQLYGTAASTSGIEDISITVNDDELNTVLGLEPFDTAQLLAADGS</sequence>
<comment type="caution">
    <text evidence="3">The sequence shown here is derived from an EMBL/GenBank/DDBJ whole genome shotgun (WGS) entry which is preliminary data.</text>
</comment>
<keyword evidence="2" id="KW-0732">Signal</keyword>
<gene>
    <name evidence="3" type="ORF">FB556_0200</name>
</gene>
<evidence type="ECO:0000256" key="1">
    <source>
        <dbReference type="SAM" id="MobiDB-lite"/>
    </source>
</evidence>
<proteinExistence type="predicted"/>
<keyword evidence="4" id="KW-1185">Reference proteome</keyword>
<organism evidence="3 4">
    <name type="scientific">Enteractinococcus coprophilus</name>
    <dbReference type="NCBI Taxonomy" id="1027633"/>
    <lineage>
        <taxon>Bacteria</taxon>
        <taxon>Bacillati</taxon>
        <taxon>Actinomycetota</taxon>
        <taxon>Actinomycetes</taxon>
        <taxon>Micrococcales</taxon>
        <taxon>Micrococcaceae</taxon>
    </lineage>
</organism>
<dbReference type="Proteomes" id="UP000319746">
    <property type="component" value="Unassembled WGS sequence"/>
</dbReference>
<feature type="region of interest" description="Disordered" evidence="1">
    <location>
        <begin position="24"/>
        <end position="50"/>
    </location>
</feature>
<dbReference type="EMBL" id="VFOU01000001">
    <property type="protein sequence ID" value="TQL73756.1"/>
    <property type="molecule type" value="Genomic_DNA"/>
</dbReference>
<protein>
    <submittedName>
        <fullName evidence="3">Sporulation and spore germination protein</fullName>
    </submittedName>
</protein>
<reference evidence="3 4" key="1">
    <citation type="submission" date="2019-06" db="EMBL/GenBank/DDBJ databases">
        <title>Sequencing the genomes of 1000 actinobacteria strains.</title>
        <authorList>
            <person name="Klenk H.-P."/>
        </authorList>
    </citation>
    <scope>NUCLEOTIDE SEQUENCE [LARGE SCALE GENOMIC DNA]</scope>
    <source>
        <strain evidence="3 4">DSM 24083</strain>
    </source>
</reference>
<dbReference type="AlphaFoldDB" id="A0A543AMK3"/>
<feature type="chain" id="PRO_5039182080" evidence="2">
    <location>
        <begin position="20"/>
        <end position="207"/>
    </location>
</feature>
<dbReference type="PROSITE" id="PS51257">
    <property type="entry name" value="PROKAR_LIPOPROTEIN"/>
    <property type="match status" value="1"/>
</dbReference>
<dbReference type="RefSeq" id="WP_141863925.1">
    <property type="nucleotide sequence ID" value="NZ_BAABAN010000017.1"/>
</dbReference>
<name>A0A543AMK3_9MICC</name>
<dbReference type="OrthoDB" id="4964896at2"/>
<evidence type="ECO:0000313" key="3">
    <source>
        <dbReference type="EMBL" id="TQL73756.1"/>
    </source>
</evidence>
<feature type="signal peptide" evidence="2">
    <location>
        <begin position="1"/>
        <end position="19"/>
    </location>
</feature>
<accession>A0A543AMK3</accession>
<evidence type="ECO:0000313" key="4">
    <source>
        <dbReference type="Proteomes" id="UP000319746"/>
    </source>
</evidence>
<evidence type="ECO:0000256" key="2">
    <source>
        <dbReference type="SAM" id="SignalP"/>
    </source>
</evidence>